<comment type="caution">
    <text evidence="7">The sequence shown here is derived from an EMBL/GenBank/DDBJ whole genome shotgun (WGS) entry which is preliminary data.</text>
</comment>
<dbReference type="InterPro" id="IPR007371">
    <property type="entry name" value="TPK_catalytic"/>
</dbReference>
<dbReference type="InterPro" id="IPR036759">
    <property type="entry name" value="TPK_catalytic_sf"/>
</dbReference>
<dbReference type="SUPFAM" id="SSF63862">
    <property type="entry name" value="Thiamin pyrophosphokinase, substrate-binding domain"/>
    <property type="match status" value="1"/>
</dbReference>
<evidence type="ECO:0000313" key="8">
    <source>
        <dbReference type="Proteomes" id="UP000037326"/>
    </source>
</evidence>
<dbReference type="SMART" id="SM00983">
    <property type="entry name" value="TPK_B1_binding"/>
    <property type="match status" value="1"/>
</dbReference>
<dbReference type="NCBIfam" id="TIGR01378">
    <property type="entry name" value="thi_PPkinase"/>
    <property type="match status" value="1"/>
</dbReference>
<keyword evidence="2" id="KW-0547">Nucleotide-binding</keyword>
<feature type="domain" description="Thiamin pyrophosphokinase thiamin-binding" evidence="6">
    <location>
        <begin position="145"/>
        <end position="211"/>
    </location>
</feature>
<dbReference type="Pfam" id="PF04265">
    <property type="entry name" value="TPK_B1_binding"/>
    <property type="match status" value="1"/>
</dbReference>
<evidence type="ECO:0000256" key="1">
    <source>
        <dbReference type="ARBA" id="ARBA00022679"/>
    </source>
</evidence>
<evidence type="ECO:0000256" key="2">
    <source>
        <dbReference type="ARBA" id="ARBA00022741"/>
    </source>
</evidence>
<dbReference type="Proteomes" id="UP000037326">
    <property type="component" value="Unassembled WGS sequence"/>
</dbReference>
<sequence length="217" mass="24495">MTVVVVCAGGPRAELCSFSPYKEQSDVLFIGADRGALYLIEQGITPHAIVGDFDSLSQEEYELVMAHTNDRQRFQEEKDETDTDLALLKALTYTPLEIVLTGVTGGRLDHYEAAVRSIYRLQKEHPQVVLKIINHVNMMQFLMPGTHIIEANEQYRYLSFFAHEEPIKDVTLRQVKYETTNEEISLGTSRFTSNEIIGNSGSISFTQGICLMIRSID</sequence>
<dbReference type="Pfam" id="PF04263">
    <property type="entry name" value="TPK_catalytic"/>
    <property type="match status" value="1"/>
</dbReference>
<dbReference type="RefSeq" id="WP_049668397.1">
    <property type="nucleotide sequence ID" value="NZ_LFXJ01000010.1"/>
</dbReference>
<gene>
    <name evidence="7" type="ORF">ACZ11_20565</name>
</gene>
<proteinExistence type="predicted"/>
<organism evidence="7 8">
    <name type="scientific">Lysinibacillus xylanilyticus</name>
    <dbReference type="NCBI Taxonomy" id="582475"/>
    <lineage>
        <taxon>Bacteria</taxon>
        <taxon>Bacillati</taxon>
        <taxon>Bacillota</taxon>
        <taxon>Bacilli</taxon>
        <taxon>Bacillales</taxon>
        <taxon>Bacillaceae</taxon>
        <taxon>Lysinibacillus</taxon>
    </lineage>
</organism>
<dbReference type="PATRIC" id="fig|582475.4.peg.3201"/>
<dbReference type="EC" id="2.7.6.2" evidence="5"/>
<dbReference type="Gene3D" id="3.40.50.10240">
    <property type="entry name" value="Thiamin pyrophosphokinase, catalytic domain"/>
    <property type="match status" value="1"/>
</dbReference>
<dbReference type="InterPro" id="IPR036371">
    <property type="entry name" value="TPK_B1-bd_sf"/>
</dbReference>
<dbReference type="GO" id="GO:0009229">
    <property type="term" value="P:thiamine diphosphate biosynthetic process"/>
    <property type="evidence" value="ECO:0007669"/>
    <property type="project" value="InterPro"/>
</dbReference>
<dbReference type="AlphaFoldDB" id="A0A0K9F4G2"/>
<evidence type="ECO:0000313" key="7">
    <source>
        <dbReference type="EMBL" id="KMY29494.1"/>
    </source>
</evidence>
<evidence type="ECO:0000256" key="3">
    <source>
        <dbReference type="ARBA" id="ARBA00022777"/>
    </source>
</evidence>
<reference evidence="8" key="1">
    <citation type="submission" date="2015-07" db="EMBL/GenBank/DDBJ databases">
        <authorList>
            <consortium name="Consortium for Microbial Forensics and Genomics (microFORGE)"/>
            <person name="Knight B.M."/>
            <person name="Roberts D.P."/>
            <person name="Lin D."/>
            <person name="Hari K."/>
            <person name="Fletcher J."/>
            <person name="Melcher U."/>
            <person name="Blagden T."/>
            <person name="Winegar R.A."/>
        </authorList>
    </citation>
    <scope>NUCLEOTIDE SEQUENCE [LARGE SCALE GENOMIC DNA]</scope>
    <source>
        <strain evidence="8">DSM 23493</strain>
    </source>
</reference>
<dbReference type="EMBL" id="LFXJ01000010">
    <property type="protein sequence ID" value="KMY29494.1"/>
    <property type="molecule type" value="Genomic_DNA"/>
</dbReference>
<protein>
    <recommendedName>
        <fullName evidence="5">Thiamine diphosphokinase</fullName>
        <ecNumber evidence="5">2.7.6.2</ecNumber>
    </recommendedName>
</protein>
<dbReference type="GO" id="GO:0004788">
    <property type="term" value="F:thiamine diphosphokinase activity"/>
    <property type="evidence" value="ECO:0007669"/>
    <property type="project" value="UniProtKB-UniRule"/>
</dbReference>
<keyword evidence="1" id="KW-0808">Transferase</keyword>
<dbReference type="SUPFAM" id="SSF63999">
    <property type="entry name" value="Thiamin pyrophosphokinase, catalytic domain"/>
    <property type="match status" value="1"/>
</dbReference>
<dbReference type="PANTHER" id="PTHR41299:SF1">
    <property type="entry name" value="THIAMINE PYROPHOSPHOKINASE"/>
    <property type="match status" value="1"/>
</dbReference>
<name>A0A0K9F4G2_9BACI</name>
<evidence type="ECO:0000256" key="4">
    <source>
        <dbReference type="ARBA" id="ARBA00022840"/>
    </source>
</evidence>
<dbReference type="GO" id="GO:0030975">
    <property type="term" value="F:thiamine binding"/>
    <property type="evidence" value="ECO:0007669"/>
    <property type="project" value="InterPro"/>
</dbReference>
<dbReference type="GO" id="GO:0016301">
    <property type="term" value="F:kinase activity"/>
    <property type="evidence" value="ECO:0007669"/>
    <property type="project" value="UniProtKB-KW"/>
</dbReference>
<evidence type="ECO:0000256" key="5">
    <source>
        <dbReference type="NCBIfam" id="TIGR01378"/>
    </source>
</evidence>
<dbReference type="CDD" id="cd07995">
    <property type="entry name" value="TPK"/>
    <property type="match status" value="1"/>
</dbReference>
<dbReference type="InterPro" id="IPR053149">
    <property type="entry name" value="TPK"/>
</dbReference>
<dbReference type="OrthoDB" id="9804377at2"/>
<dbReference type="InterPro" id="IPR007373">
    <property type="entry name" value="Thiamin_PyroPKinase_B1-bd"/>
</dbReference>
<dbReference type="GO" id="GO:0006772">
    <property type="term" value="P:thiamine metabolic process"/>
    <property type="evidence" value="ECO:0007669"/>
    <property type="project" value="UniProtKB-UniRule"/>
</dbReference>
<dbReference type="GO" id="GO:0005524">
    <property type="term" value="F:ATP binding"/>
    <property type="evidence" value="ECO:0007669"/>
    <property type="project" value="UniProtKB-KW"/>
</dbReference>
<dbReference type="PANTHER" id="PTHR41299">
    <property type="entry name" value="THIAMINE PYROPHOSPHOKINASE"/>
    <property type="match status" value="1"/>
</dbReference>
<keyword evidence="4" id="KW-0067">ATP-binding</keyword>
<dbReference type="GeneID" id="96600604"/>
<accession>A0A0K9F4G2</accession>
<dbReference type="InterPro" id="IPR006282">
    <property type="entry name" value="Thi_PPkinase"/>
</dbReference>
<keyword evidence="3 7" id="KW-0418">Kinase</keyword>
<evidence type="ECO:0000259" key="6">
    <source>
        <dbReference type="SMART" id="SM00983"/>
    </source>
</evidence>